<dbReference type="RefSeq" id="XP_018988443.1">
    <property type="nucleotide sequence ID" value="XM_019130949.1"/>
</dbReference>
<dbReference type="PANTHER" id="PTHR10840:SF0">
    <property type="entry name" value="PROGRAMMED CELL DEATH PROTEIN 5"/>
    <property type="match status" value="1"/>
</dbReference>
<dbReference type="EMBL" id="KV454426">
    <property type="protein sequence ID" value="ODQ83115.1"/>
    <property type="molecule type" value="Genomic_DNA"/>
</dbReference>
<dbReference type="STRING" id="984486.A0A1E3QZV4"/>
<dbReference type="GO" id="GO:0005634">
    <property type="term" value="C:nucleus"/>
    <property type="evidence" value="ECO:0007669"/>
    <property type="project" value="TreeGrafter"/>
</dbReference>
<dbReference type="PANTHER" id="PTHR10840">
    <property type="entry name" value="PROGRAMMED CELL DEATH PROTEIN 5"/>
    <property type="match status" value="1"/>
</dbReference>
<organism evidence="3 4">
    <name type="scientific">Babjeviella inositovora NRRL Y-12698</name>
    <dbReference type="NCBI Taxonomy" id="984486"/>
    <lineage>
        <taxon>Eukaryota</taxon>
        <taxon>Fungi</taxon>
        <taxon>Dikarya</taxon>
        <taxon>Ascomycota</taxon>
        <taxon>Saccharomycotina</taxon>
        <taxon>Pichiomycetes</taxon>
        <taxon>Serinales incertae sedis</taxon>
        <taxon>Babjeviella</taxon>
    </lineage>
</organism>
<reference evidence="4" key="1">
    <citation type="submission" date="2016-05" db="EMBL/GenBank/DDBJ databases">
        <title>Comparative genomics of biotechnologically important yeasts.</title>
        <authorList>
            <consortium name="DOE Joint Genome Institute"/>
            <person name="Riley R."/>
            <person name="Haridas S."/>
            <person name="Wolfe K.H."/>
            <person name="Lopes M.R."/>
            <person name="Hittinger C.T."/>
            <person name="Goker M."/>
            <person name="Salamov A."/>
            <person name="Wisecaver J."/>
            <person name="Long T.M."/>
            <person name="Aerts A.L."/>
            <person name="Barry K."/>
            <person name="Choi C."/>
            <person name="Clum A."/>
            <person name="Coughlan A.Y."/>
            <person name="Deshpande S."/>
            <person name="Douglass A.P."/>
            <person name="Hanson S.J."/>
            <person name="Klenk H.-P."/>
            <person name="Labutti K."/>
            <person name="Lapidus A."/>
            <person name="Lindquist E."/>
            <person name="Lipzen A."/>
            <person name="Meier-Kolthoff J.P."/>
            <person name="Ohm R.A."/>
            <person name="Otillar R.P."/>
            <person name="Pangilinan J."/>
            <person name="Peng Y."/>
            <person name="Rokas A."/>
            <person name="Rosa C.A."/>
            <person name="Scheuner C."/>
            <person name="Sibirny A.A."/>
            <person name="Slot J.C."/>
            <person name="Stielow J.B."/>
            <person name="Sun H."/>
            <person name="Kurtzman C.P."/>
            <person name="Blackwell M."/>
            <person name="Grigoriev I.V."/>
            <person name="Jeffries T.W."/>
        </authorList>
    </citation>
    <scope>NUCLEOTIDE SEQUENCE [LARGE SCALE GENOMIC DNA]</scope>
    <source>
        <strain evidence="4">NRRL Y-12698</strain>
    </source>
</reference>
<feature type="compositionally biased region" description="Low complexity" evidence="2">
    <location>
        <begin position="20"/>
        <end position="35"/>
    </location>
</feature>
<dbReference type="Proteomes" id="UP000094336">
    <property type="component" value="Unassembled WGS sequence"/>
</dbReference>
<comment type="similarity">
    <text evidence="1">Belongs to the PDCD5 family.</text>
</comment>
<dbReference type="GO" id="GO:0003677">
    <property type="term" value="F:DNA binding"/>
    <property type="evidence" value="ECO:0007669"/>
    <property type="project" value="InterPro"/>
</dbReference>
<accession>A0A1E3QZV4</accession>
<protein>
    <recommendedName>
        <fullName evidence="5">DNA-binding TFAR19-related protein</fullName>
    </recommendedName>
</protein>
<evidence type="ECO:0000256" key="1">
    <source>
        <dbReference type="ARBA" id="ARBA00010490"/>
    </source>
</evidence>
<proteinExistence type="inferred from homology"/>
<dbReference type="PIRSF" id="PIRSF015730">
    <property type="entry name" value="TFAR19"/>
    <property type="match status" value="1"/>
</dbReference>
<dbReference type="InterPro" id="IPR036883">
    <property type="entry name" value="PDCD5-like_sf"/>
</dbReference>
<evidence type="ECO:0008006" key="5">
    <source>
        <dbReference type="Google" id="ProtNLM"/>
    </source>
</evidence>
<evidence type="ECO:0000313" key="4">
    <source>
        <dbReference type="Proteomes" id="UP000094336"/>
    </source>
</evidence>
<dbReference type="Gene3D" id="1.10.8.140">
    <property type="entry name" value="PDCD5-like"/>
    <property type="match status" value="1"/>
</dbReference>
<evidence type="ECO:0000313" key="3">
    <source>
        <dbReference type="EMBL" id="ODQ83115.1"/>
    </source>
</evidence>
<dbReference type="InterPro" id="IPR002836">
    <property type="entry name" value="PDCD5-like"/>
</dbReference>
<dbReference type="AlphaFoldDB" id="A0A1E3QZV4"/>
<dbReference type="SUPFAM" id="SSF46950">
    <property type="entry name" value="Double-stranded DNA-binding domain"/>
    <property type="match status" value="1"/>
</dbReference>
<keyword evidence="4" id="KW-1185">Reference proteome</keyword>
<dbReference type="OrthoDB" id="10252486at2759"/>
<dbReference type="Pfam" id="PF01984">
    <property type="entry name" value="dsDNA_bind"/>
    <property type="match status" value="1"/>
</dbReference>
<sequence length="133" mass="15029">MDDAELNAIRAARLAEIQKSASGISPSTSGSSVTPQEQQRSDAHSAMLSQILEPEARDRLSRVRIVRPDRAQAVEDYIVRMAQSGQLRKKVGEEEIVEILDGVSRDQQKQQETKIIFDRRRLAEDSEDDDFFD</sequence>
<dbReference type="GeneID" id="30148802"/>
<feature type="region of interest" description="Disordered" evidence="2">
    <location>
        <begin position="18"/>
        <end position="48"/>
    </location>
</feature>
<dbReference type="GO" id="GO:0005829">
    <property type="term" value="C:cytosol"/>
    <property type="evidence" value="ECO:0007669"/>
    <property type="project" value="TreeGrafter"/>
</dbReference>
<evidence type="ECO:0000256" key="2">
    <source>
        <dbReference type="SAM" id="MobiDB-lite"/>
    </source>
</evidence>
<name>A0A1E3QZV4_9ASCO</name>
<gene>
    <name evidence="3" type="ORF">BABINDRAFT_173923</name>
</gene>